<dbReference type="InterPro" id="IPR024464">
    <property type="entry name" value="DUF2391"/>
</dbReference>
<keyword evidence="1" id="KW-0812">Transmembrane</keyword>
<sequence length="132" mass="14476">MVRRFSIADAAQQVVGGFLLAGPFVVTEEVWLLAENMTFFHSFFTVLIVLLIGYGALYGADEERNPDKELNFFGVPFRLISLILVAYFSVTVLIFVFNAPTTFEATYSTTLKVLGIAAVFSEVGAATADTVF</sequence>
<dbReference type="PATRIC" id="fig|1698285.3.peg.221"/>
<evidence type="ECO:0008006" key="4">
    <source>
        <dbReference type="Google" id="ProtNLM"/>
    </source>
</evidence>
<keyword evidence="1" id="KW-0472">Membrane</keyword>
<dbReference type="AlphaFoldDB" id="A0A133VQU4"/>
<evidence type="ECO:0000313" key="3">
    <source>
        <dbReference type="Proteomes" id="UP000070175"/>
    </source>
</evidence>
<keyword evidence="3" id="KW-1185">Reference proteome</keyword>
<name>A0A133VQU4_9EURY</name>
<accession>A0A133VQU4</accession>
<protein>
    <recommendedName>
        <fullName evidence="4">DUF2391 domain-containing protein</fullName>
    </recommendedName>
</protein>
<evidence type="ECO:0000256" key="1">
    <source>
        <dbReference type="SAM" id="Phobius"/>
    </source>
</evidence>
<reference evidence="2" key="1">
    <citation type="journal article" date="2016" name="Sci. Rep.">
        <title>Metabolic traits of an uncultured archaeal lineage -MSBL1- from brine pools of the Red Sea.</title>
        <authorList>
            <person name="Mwirichia R."/>
            <person name="Alam I."/>
            <person name="Rashid M."/>
            <person name="Vinu M."/>
            <person name="Ba-Alawi W."/>
            <person name="Anthony Kamau A."/>
            <person name="Kamanda Ngugi D."/>
            <person name="Goker M."/>
            <person name="Klenk H.P."/>
            <person name="Bajic V."/>
            <person name="Stingl U."/>
        </authorList>
    </citation>
    <scope>NUCLEOTIDE SEQUENCE [LARGE SCALE GENOMIC DNA]</scope>
    <source>
        <strain evidence="2">SCGC-AAA382N08</strain>
    </source>
</reference>
<dbReference type="Pfam" id="PF09622">
    <property type="entry name" value="DUF2391"/>
    <property type="match status" value="1"/>
</dbReference>
<gene>
    <name evidence="2" type="ORF">AKJ56_00275</name>
</gene>
<proteinExistence type="predicted"/>
<feature type="transmembrane region" description="Helical" evidence="1">
    <location>
        <begin position="72"/>
        <end position="97"/>
    </location>
</feature>
<comment type="caution">
    <text evidence="2">The sequence shown here is derived from an EMBL/GenBank/DDBJ whole genome shotgun (WGS) entry which is preliminary data.</text>
</comment>
<keyword evidence="1" id="KW-1133">Transmembrane helix</keyword>
<dbReference type="Proteomes" id="UP000070175">
    <property type="component" value="Unassembled WGS sequence"/>
</dbReference>
<evidence type="ECO:0000313" key="2">
    <source>
        <dbReference type="EMBL" id="KXB08805.1"/>
    </source>
</evidence>
<feature type="transmembrane region" description="Helical" evidence="1">
    <location>
        <begin position="7"/>
        <end position="26"/>
    </location>
</feature>
<feature type="transmembrane region" description="Helical" evidence="1">
    <location>
        <begin position="38"/>
        <end position="60"/>
    </location>
</feature>
<dbReference type="EMBL" id="LHYJ01000002">
    <property type="protein sequence ID" value="KXB08805.1"/>
    <property type="molecule type" value="Genomic_DNA"/>
</dbReference>
<organism evidence="2 3">
    <name type="scientific">candidate division MSBL1 archaeon SCGC-AAA382N08</name>
    <dbReference type="NCBI Taxonomy" id="1698285"/>
    <lineage>
        <taxon>Archaea</taxon>
        <taxon>Methanobacteriati</taxon>
        <taxon>Methanobacteriota</taxon>
        <taxon>candidate division MSBL1</taxon>
    </lineage>
</organism>